<dbReference type="AlphaFoldDB" id="X1SCM8"/>
<comment type="caution">
    <text evidence="1">The sequence shown here is derived from an EMBL/GenBank/DDBJ whole genome shotgun (WGS) entry which is preliminary data.</text>
</comment>
<proteinExistence type="predicted"/>
<accession>X1SCM8</accession>
<protein>
    <submittedName>
        <fullName evidence="1">Uncharacterized protein</fullName>
    </submittedName>
</protein>
<gene>
    <name evidence="1" type="ORF">S12H4_25246</name>
</gene>
<organism evidence="1">
    <name type="scientific">marine sediment metagenome</name>
    <dbReference type="NCBI Taxonomy" id="412755"/>
    <lineage>
        <taxon>unclassified sequences</taxon>
        <taxon>metagenomes</taxon>
        <taxon>ecological metagenomes</taxon>
    </lineage>
</organism>
<name>X1SCM8_9ZZZZ</name>
<evidence type="ECO:0000313" key="1">
    <source>
        <dbReference type="EMBL" id="GAI73175.1"/>
    </source>
</evidence>
<dbReference type="Gene3D" id="3.30.70.260">
    <property type="match status" value="1"/>
</dbReference>
<dbReference type="EMBL" id="BARW01014057">
    <property type="protein sequence ID" value="GAI73175.1"/>
    <property type="molecule type" value="Genomic_DNA"/>
</dbReference>
<feature type="non-terminal residue" evidence="1">
    <location>
        <position position="1"/>
    </location>
</feature>
<sequence length="37" mass="4085">ADFIGNIDDENVKLALNEMEATSIFIKILGSYPKGKE</sequence>
<reference evidence="1" key="1">
    <citation type="journal article" date="2014" name="Front. Microbiol.">
        <title>High frequency of phylogenetically diverse reductive dehalogenase-homologous genes in deep subseafloor sedimentary metagenomes.</title>
        <authorList>
            <person name="Kawai M."/>
            <person name="Futagami T."/>
            <person name="Toyoda A."/>
            <person name="Takaki Y."/>
            <person name="Nishi S."/>
            <person name="Hori S."/>
            <person name="Arai W."/>
            <person name="Tsubouchi T."/>
            <person name="Morono Y."/>
            <person name="Uchiyama I."/>
            <person name="Ito T."/>
            <person name="Fujiyama A."/>
            <person name="Inagaki F."/>
            <person name="Takami H."/>
        </authorList>
    </citation>
    <scope>NUCLEOTIDE SEQUENCE</scope>
    <source>
        <strain evidence="1">Expedition CK06-06</strain>
    </source>
</reference>